<gene>
    <name evidence="1" type="ORF">IPOD504_LOCUS5502</name>
</gene>
<feature type="non-terminal residue" evidence="1">
    <location>
        <position position="71"/>
    </location>
</feature>
<dbReference type="Proteomes" id="UP000837857">
    <property type="component" value="Chromosome 17"/>
</dbReference>
<accession>A0ABN8I1W6</accession>
<evidence type="ECO:0000313" key="1">
    <source>
        <dbReference type="EMBL" id="CAH2046828.1"/>
    </source>
</evidence>
<sequence>MVPLLSAGRALAAPFDCFSAARRRSRGVFVAFLQRPPVRLIAQSPLIYEVHGDAASGGFARDTALRYATDN</sequence>
<name>A0ABN8I1W6_9NEOP</name>
<organism evidence="1 2">
    <name type="scientific">Iphiclides podalirius</name>
    <name type="common">scarce swallowtail</name>
    <dbReference type="NCBI Taxonomy" id="110791"/>
    <lineage>
        <taxon>Eukaryota</taxon>
        <taxon>Metazoa</taxon>
        <taxon>Ecdysozoa</taxon>
        <taxon>Arthropoda</taxon>
        <taxon>Hexapoda</taxon>
        <taxon>Insecta</taxon>
        <taxon>Pterygota</taxon>
        <taxon>Neoptera</taxon>
        <taxon>Endopterygota</taxon>
        <taxon>Lepidoptera</taxon>
        <taxon>Glossata</taxon>
        <taxon>Ditrysia</taxon>
        <taxon>Papilionoidea</taxon>
        <taxon>Papilionidae</taxon>
        <taxon>Papilioninae</taxon>
        <taxon>Iphiclides</taxon>
    </lineage>
</organism>
<keyword evidence="2" id="KW-1185">Reference proteome</keyword>
<reference evidence="1" key="1">
    <citation type="submission" date="2022-03" db="EMBL/GenBank/DDBJ databases">
        <authorList>
            <person name="Martin H S."/>
        </authorList>
    </citation>
    <scope>NUCLEOTIDE SEQUENCE</scope>
</reference>
<protein>
    <submittedName>
        <fullName evidence="1">Uncharacterized protein</fullName>
    </submittedName>
</protein>
<dbReference type="EMBL" id="OW152829">
    <property type="protein sequence ID" value="CAH2046828.1"/>
    <property type="molecule type" value="Genomic_DNA"/>
</dbReference>
<evidence type="ECO:0000313" key="2">
    <source>
        <dbReference type="Proteomes" id="UP000837857"/>
    </source>
</evidence>
<proteinExistence type="predicted"/>